<dbReference type="SMART" id="SM00430">
    <property type="entry name" value="HOLI"/>
    <property type="match status" value="1"/>
</dbReference>
<keyword evidence="3" id="KW-0675">Receptor</keyword>
<dbReference type="SUPFAM" id="SSF48508">
    <property type="entry name" value="Nuclear receptor ligand-binding domain"/>
    <property type="match status" value="1"/>
</dbReference>
<comment type="caution">
    <text evidence="5">The sequence shown here is derived from an EMBL/GenBank/DDBJ whole genome shotgun (WGS) entry which is preliminary data.</text>
</comment>
<proteinExistence type="predicted"/>
<dbReference type="PANTHER" id="PTHR24083">
    <property type="entry name" value="NUCLEAR HORMONE RECEPTOR"/>
    <property type="match status" value="1"/>
</dbReference>
<dbReference type="Pfam" id="PF00104">
    <property type="entry name" value="Hormone_recep"/>
    <property type="match status" value="1"/>
</dbReference>
<evidence type="ECO:0000259" key="4">
    <source>
        <dbReference type="PROSITE" id="PS51843"/>
    </source>
</evidence>
<evidence type="ECO:0000313" key="5">
    <source>
        <dbReference type="EMBL" id="GMR58109.1"/>
    </source>
</evidence>
<evidence type="ECO:0000313" key="6">
    <source>
        <dbReference type="Proteomes" id="UP001328107"/>
    </source>
</evidence>
<dbReference type="InterPro" id="IPR000536">
    <property type="entry name" value="Nucl_hrmn_rcpt_lig-bd"/>
</dbReference>
<keyword evidence="1" id="KW-0805">Transcription regulation</keyword>
<organism evidence="5 6">
    <name type="scientific">Pristionchus mayeri</name>
    <dbReference type="NCBI Taxonomy" id="1317129"/>
    <lineage>
        <taxon>Eukaryota</taxon>
        <taxon>Metazoa</taxon>
        <taxon>Ecdysozoa</taxon>
        <taxon>Nematoda</taxon>
        <taxon>Chromadorea</taxon>
        <taxon>Rhabditida</taxon>
        <taxon>Rhabditina</taxon>
        <taxon>Diplogasteromorpha</taxon>
        <taxon>Diplogasteroidea</taxon>
        <taxon>Neodiplogasteridae</taxon>
        <taxon>Pristionchus</taxon>
    </lineage>
</organism>
<feature type="domain" description="NR LBD" evidence="4">
    <location>
        <begin position="1"/>
        <end position="153"/>
    </location>
</feature>
<evidence type="ECO:0000256" key="1">
    <source>
        <dbReference type="ARBA" id="ARBA00023015"/>
    </source>
</evidence>
<accession>A0AAN5IB43</accession>
<dbReference type="Proteomes" id="UP001328107">
    <property type="component" value="Unassembled WGS sequence"/>
</dbReference>
<reference evidence="6" key="1">
    <citation type="submission" date="2022-10" db="EMBL/GenBank/DDBJ databases">
        <title>Genome assembly of Pristionchus species.</title>
        <authorList>
            <person name="Yoshida K."/>
            <person name="Sommer R.J."/>
        </authorList>
    </citation>
    <scope>NUCLEOTIDE SEQUENCE [LARGE SCALE GENOMIC DNA]</scope>
    <source>
        <strain evidence="6">RS5460</strain>
    </source>
</reference>
<gene>
    <name evidence="5" type="ORF">PMAYCL1PPCAC_28304</name>
</gene>
<dbReference type="PROSITE" id="PS51843">
    <property type="entry name" value="NR_LBD"/>
    <property type="match status" value="1"/>
</dbReference>
<protein>
    <recommendedName>
        <fullName evidence="4">NR LBD domain-containing protein</fullName>
    </recommendedName>
</protein>
<dbReference type="InterPro" id="IPR035500">
    <property type="entry name" value="NHR-like_dom_sf"/>
</dbReference>
<evidence type="ECO:0000256" key="2">
    <source>
        <dbReference type="ARBA" id="ARBA00023163"/>
    </source>
</evidence>
<keyword evidence="6" id="KW-1185">Reference proteome</keyword>
<dbReference type="AlphaFoldDB" id="A0AAN5IB43"/>
<name>A0AAN5IB43_9BILA</name>
<evidence type="ECO:0000256" key="3">
    <source>
        <dbReference type="ARBA" id="ARBA00023170"/>
    </source>
</evidence>
<feature type="non-terminal residue" evidence="5">
    <location>
        <position position="153"/>
    </location>
</feature>
<dbReference type="Gene3D" id="1.10.565.10">
    <property type="entry name" value="Retinoid X Receptor"/>
    <property type="match status" value="1"/>
</dbReference>
<sequence>CRLTDESKKILVTSVCLACSDFTAAYYSYTQQVDRTIYPDGGVMTWSRDIQEQSPTSTRVHTEVIAAIRAAELDKREYVLLKIMLVCNDELEGLATLDRERIRKLKNECFKTLRVYVFKKRGSEGPAFFGRILSILQVVNRNTNWKKHQHLLI</sequence>
<dbReference type="EMBL" id="BTRK01000006">
    <property type="protein sequence ID" value="GMR58109.1"/>
    <property type="molecule type" value="Genomic_DNA"/>
</dbReference>
<dbReference type="InterPro" id="IPR050274">
    <property type="entry name" value="Nuclear_hormone_rcpt_NR2"/>
</dbReference>
<feature type="non-terminal residue" evidence="5">
    <location>
        <position position="1"/>
    </location>
</feature>
<keyword evidence="2" id="KW-0804">Transcription</keyword>